<dbReference type="PANTHER" id="PTHR18901">
    <property type="entry name" value="2-DEOXYGLUCOSE-6-PHOSPHATE PHOSPHATASE 2"/>
    <property type="match status" value="1"/>
</dbReference>
<keyword evidence="2" id="KW-1185">Reference proteome</keyword>
<keyword evidence="1" id="KW-0378">Hydrolase</keyword>
<reference evidence="2" key="1">
    <citation type="submission" date="2016-09" db="EMBL/GenBank/DDBJ databases">
        <title>Draft genome sequence of a novel species of the family Streptococcaceae isolated from flowers.</title>
        <authorList>
            <person name="Chuah L.-O."/>
            <person name="Yap K.-P."/>
            <person name="Thong K.L."/>
            <person name="Liong M.T."/>
            <person name="Ahmad R."/>
            <person name="Rusul G."/>
        </authorList>
    </citation>
    <scope>NUCLEOTIDE SEQUENCE [LARGE SCALE GENOMIC DNA]</scope>
    <source>
        <strain evidence="2">HibF3</strain>
    </source>
</reference>
<dbReference type="NCBIfam" id="TIGR01509">
    <property type="entry name" value="HAD-SF-IA-v3"/>
    <property type="match status" value="1"/>
</dbReference>
<dbReference type="GO" id="GO:0016787">
    <property type="term" value="F:hydrolase activity"/>
    <property type="evidence" value="ECO:0007669"/>
    <property type="project" value="UniProtKB-KW"/>
</dbReference>
<dbReference type="SUPFAM" id="SSF56784">
    <property type="entry name" value="HAD-like"/>
    <property type="match status" value="1"/>
</dbReference>
<dbReference type="PRINTS" id="PR00413">
    <property type="entry name" value="HADHALOGNASE"/>
</dbReference>
<dbReference type="SFLD" id="SFLDG01129">
    <property type="entry name" value="C1.5:_HAD__Beta-PGM__Phosphata"/>
    <property type="match status" value="1"/>
</dbReference>
<dbReference type="InterPro" id="IPR041492">
    <property type="entry name" value="HAD_2"/>
</dbReference>
<comment type="caution">
    <text evidence="1">The sequence shown here is derived from an EMBL/GenBank/DDBJ whole genome shotgun (WGS) entry which is preliminary data.</text>
</comment>
<dbReference type="Pfam" id="PF13419">
    <property type="entry name" value="HAD_2"/>
    <property type="match status" value="1"/>
</dbReference>
<dbReference type="PANTHER" id="PTHR18901:SF38">
    <property type="entry name" value="PSEUDOURIDINE-5'-PHOSPHATASE"/>
    <property type="match status" value="1"/>
</dbReference>
<dbReference type="InterPro" id="IPR006439">
    <property type="entry name" value="HAD-SF_hydro_IA"/>
</dbReference>
<dbReference type="Gene3D" id="3.40.50.1000">
    <property type="entry name" value="HAD superfamily/HAD-like"/>
    <property type="match status" value="1"/>
</dbReference>
<name>A0A9Q5NZ80_9LACT</name>
<accession>A0A9Q5NZ80</accession>
<organism evidence="1 2">
    <name type="scientific">Floricoccus penangensis</name>
    <dbReference type="NCBI Taxonomy" id="1859475"/>
    <lineage>
        <taxon>Bacteria</taxon>
        <taxon>Bacillati</taxon>
        <taxon>Bacillota</taxon>
        <taxon>Bacilli</taxon>
        <taxon>Lactobacillales</taxon>
        <taxon>Streptococcaceae</taxon>
        <taxon>Floricoccus</taxon>
    </lineage>
</organism>
<dbReference type="AlphaFoldDB" id="A0A9Q5NZ80"/>
<dbReference type="InterPro" id="IPR023198">
    <property type="entry name" value="PGP-like_dom2"/>
</dbReference>
<sequence length="222" mass="24979">MKNIKAVIFDMDGLIFDTESIYYRGSQEVADELGIPYDAEVYNRFLGVGDSEIWATYHQMYDEEFGSDLVNDFIKLSYERVVDYLKSGVAEMKPGLLELLSYLEENNIPKIVASSNNKDIIEDLLKKNNLFDRFSNIVSVEDVKNAKPDPEIFNKAHEVLGIDMDNLLILEDSNNGVIAGHAAGIPVIMIPDLIQPDEELRSKTIAILDSLADVPAFIEDKK</sequence>
<dbReference type="Proteomes" id="UP000177273">
    <property type="component" value="Unassembled WGS sequence"/>
</dbReference>
<dbReference type="InterPro" id="IPR023214">
    <property type="entry name" value="HAD_sf"/>
</dbReference>
<dbReference type="RefSeq" id="WP_070788276.1">
    <property type="nucleotide sequence ID" value="NZ_MKIQ01000028.1"/>
</dbReference>
<protein>
    <submittedName>
        <fullName evidence="1">HAD family hydrolase</fullName>
    </submittedName>
</protein>
<dbReference type="InterPro" id="IPR036412">
    <property type="entry name" value="HAD-like_sf"/>
</dbReference>
<dbReference type="EMBL" id="MKIQ01000028">
    <property type="protein sequence ID" value="OFI46339.1"/>
    <property type="molecule type" value="Genomic_DNA"/>
</dbReference>
<proteinExistence type="predicted"/>
<dbReference type="SFLD" id="SFLDG01135">
    <property type="entry name" value="C1.5.6:_HAD__Beta-PGM__Phospha"/>
    <property type="match status" value="1"/>
</dbReference>
<gene>
    <name evidence="1" type="ORF">BG262_04810</name>
</gene>
<dbReference type="SFLD" id="SFLDS00003">
    <property type="entry name" value="Haloacid_Dehalogenase"/>
    <property type="match status" value="1"/>
</dbReference>
<evidence type="ECO:0000313" key="2">
    <source>
        <dbReference type="Proteomes" id="UP000177273"/>
    </source>
</evidence>
<evidence type="ECO:0000313" key="1">
    <source>
        <dbReference type="EMBL" id="OFI46339.1"/>
    </source>
</evidence>
<dbReference type="Gene3D" id="1.10.150.240">
    <property type="entry name" value="Putative phosphatase, domain 2"/>
    <property type="match status" value="1"/>
</dbReference>
<dbReference type="CDD" id="cd07505">
    <property type="entry name" value="HAD_BPGM-like"/>
    <property type="match status" value="1"/>
</dbReference>
<dbReference type="OrthoDB" id="9797743at2"/>